<name>A0A3A1R3A7_9BACI</name>
<accession>A0A3A1R3A7</accession>
<dbReference type="EMBL" id="QXIR01000012">
    <property type="protein sequence ID" value="RIW34062.1"/>
    <property type="molecule type" value="Genomic_DNA"/>
</dbReference>
<protein>
    <submittedName>
        <fullName evidence="1">Uncharacterized protein</fullName>
    </submittedName>
</protein>
<dbReference type="AlphaFoldDB" id="A0A3A1R3A7"/>
<proteinExistence type="predicted"/>
<reference evidence="1 2" key="1">
    <citation type="submission" date="2018-09" db="EMBL/GenBank/DDBJ databases">
        <title>Bacillus saliacetes sp. nov., isolated from Thai shrimp paste (Ka-pi).</title>
        <authorList>
            <person name="Daroonpunt R."/>
            <person name="Tanasupawat S."/>
            <person name="Yiamsombut S."/>
        </authorList>
    </citation>
    <scope>NUCLEOTIDE SEQUENCE [LARGE SCALE GENOMIC DNA]</scope>
    <source>
        <strain evidence="1 2">SKP7-4</strain>
    </source>
</reference>
<dbReference type="OrthoDB" id="2933757at2"/>
<keyword evidence="2" id="KW-1185">Reference proteome</keyword>
<evidence type="ECO:0000313" key="2">
    <source>
        <dbReference type="Proteomes" id="UP000265801"/>
    </source>
</evidence>
<sequence>MVGCNKAGEEVAYARFSMGNYNAVVLYELLDAHAYNAGVSGSGRSLDYSSLQIEKAFTSWKKIYGTHSASRNGADDWDGKQINKFICNCLNTAQREGSVKVLFC</sequence>
<evidence type="ECO:0000313" key="1">
    <source>
        <dbReference type="EMBL" id="RIW34062.1"/>
    </source>
</evidence>
<gene>
    <name evidence="1" type="ORF">D3H55_10650</name>
</gene>
<organism evidence="1 2">
    <name type="scientific">Bacillus salacetis</name>
    <dbReference type="NCBI Taxonomy" id="2315464"/>
    <lineage>
        <taxon>Bacteria</taxon>
        <taxon>Bacillati</taxon>
        <taxon>Bacillota</taxon>
        <taxon>Bacilli</taxon>
        <taxon>Bacillales</taxon>
        <taxon>Bacillaceae</taxon>
        <taxon>Bacillus</taxon>
    </lineage>
</organism>
<comment type="caution">
    <text evidence="1">The sequence shown here is derived from an EMBL/GenBank/DDBJ whole genome shotgun (WGS) entry which is preliminary data.</text>
</comment>
<dbReference type="Proteomes" id="UP000265801">
    <property type="component" value="Unassembled WGS sequence"/>
</dbReference>